<feature type="site" description="Lowers pKa of active site Cys" evidence="5">
    <location>
        <position position="150"/>
    </location>
</feature>
<keyword evidence="3 5" id="KW-0012">Acyltransferase</keyword>
<dbReference type="PROSITE" id="PS01313">
    <property type="entry name" value="LIPB"/>
    <property type="match status" value="1"/>
</dbReference>
<evidence type="ECO:0000313" key="8">
    <source>
        <dbReference type="EMBL" id="MFC6196544.1"/>
    </source>
</evidence>
<dbReference type="HAMAP" id="MF_00013">
    <property type="entry name" value="LipB"/>
    <property type="match status" value="1"/>
</dbReference>
<proteinExistence type="inferred from homology"/>
<organism evidence="8 9">
    <name type="scientific">Ponticaulis profundi</name>
    <dbReference type="NCBI Taxonomy" id="2665222"/>
    <lineage>
        <taxon>Bacteria</taxon>
        <taxon>Pseudomonadati</taxon>
        <taxon>Pseudomonadota</taxon>
        <taxon>Alphaproteobacteria</taxon>
        <taxon>Hyphomonadales</taxon>
        <taxon>Hyphomonadaceae</taxon>
        <taxon>Ponticaulis</taxon>
    </lineage>
</organism>
<dbReference type="InterPro" id="IPR020605">
    <property type="entry name" value="Octanoyltransferase_CS"/>
</dbReference>
<dbReference type="NCBIfam" id="NF010925">
    <property type="entry name" value="PRK14345.1"/>
    <property type="match status" value="1"/>
</dbReference>
<comment type="catalytic activity">
    <reaction evidence="5 6">
        <text>octanoyl-[ACP] + L-lysyl-[protein] = N(6)-octanoyl-L-lysyl-[protein] + holo-[ACP] + H(+)</text>
        <dbReference type="Rhea" id="RHEA:17665"/>
        <dbReference type="Rhea" id="RHEA-COMP:9636"/>
        <dbReference type="Rhea" id="RHEA-COMP:9685"/>
        <dbReference type="Rhea" id="RHEA-COMP:9752"/>
        <dbReference type="Rhea" id="RHEA-COMP:9928"/>
        <dbReference type="ChEBI" id="CHEBI:15378"/>
        <dbReference type="ChEBI" id="CHEBI:29969"/>
        <dbReference type="ChEBI" id="CHEBI:64479"/>
        <dbReference type="ChEBI" id="CHEBI:78463"/>
        <dbReference type="ChEBI" id="CHEBI:78809"/>
        <dbReference type="EC" id="2.3.1.181"/>
    </reaction>
</comment>
<dbReference type="PANTHER" id="PTHR10993">
    <property type="entry name" value="OCTANOYLTRANSFERASE"/>
    <property type="match status" value="1"/>
</dbReference>
<evidence type="ECO:0000256" key="6">
    <source>
        <dbReference type="PIRNR" id="PIRNR016262"/>
    </source>
</evidence>
<keyword evidence="9" id="KW-1185">Reference proteome</keyword>
<comment type="miscellaneous">
    <text evidence="5">In the reaction, the free carboxyl group of octanoic acid is attached via an amide linkage to the epsilon-amino group of a specific lysine residue of lipoyl domains of lipoate-dependent enzymes.</text>
</comment>
<feature type="domain" description="BPL/LPL catalytic" evidence="7">
    <location>
        <begin position="37"/>
        <end position="224"/>
    </location>
</feature>
<keyword evidence="5" id="KW-0963">Cytoplasm</keyword>
<dbReference type="InterPro" id="IPR004143">
    <property type="entry name" value="BPL_LPL_catalytic"/>
</dbReference>
<feature type="binding site" evidence="5">
    <location>
        <begin position="153"/>
        <end position="155"/>
    </location>
    <ligand>
        <name>substrate</name>
    </ligand>
</feature>
<comment type="similarity">
    <text evidence="5 6">Belongs to the LipB family.</text>
</comment>
<dbReference type="NCBIfam" id="NF010921">
    <property type="entry name" value="PRK14341.1"/>
    <property type="match status" value="1"/>
</dbReference>
<dbReference type="CDD" id="cd16444">
    <property type="entry name" value="LipB"/>
    <property type="match status" value="1"/>
</dbReference>
<evidence type="ECO:0000256" key="5">
    <source>
        <dbReference type="HAMAP-Rule" id="MF_00013"/>
    </source>
</evidence>
<evidence type="ECO:0000256" key="4">
    <source>
        <dbReference type="ARBA" id="ARBA00024732"/>
    </source>
</evidence>
<evidence type="ECO:0000256" key="1">
    <source>
        <dbReference type="ARBA" id="ARBA00004821"/>
    </source>
</evidence>
<dbReference type="InterPro" id="IPR000544">
    <property type="entry name" value="Octanoyltransferase"/>
</dbReference>
<dbReference type="PIRSF" id="PIRSF016262">
    <property type="entry name" value="LPLase"/>
    <property type="match status" value="1"/>
</dbReference>
<keyword evidence="2 5" id="KW-0808">Transferase</keyword>
<dbReference type="Proteomes" id="UP001596303">
    <property type="component" value="Unassembled WGS sequence"/>
</dbReference>
<evidence type="ECO:0000259" key="7">
    <source>
        <dbReference type="PROSITE" id="PS51733"/>
    </source>
</evidence>
<comment type="subcellular location">
    <subcellularLocation>
        <location evidence="5">Cytoplasm</location>
    </subcellularLocation>
</comment>
<gene>
    <name evidence="5 8" type="primary">lipB</name>
    <name evidence="8" type="ORF">ACFQDM_00560</name>
</gene>
<dbReference type="Pfam" id="PF21948">
    <property type="entry name" value="LplA-B_cat"/>
    <property type="match status" value="1"/>
</dbReference>
<feature type="binding site" evidence="5">
    <location>
        <begin position="76"/>
        <end position="83"/>
    </location>
    <ligand>
        <name>substrate</name>
    </ligand>
</feature>
<evidence type="ECO:0000256" key="2">
    <source>
        <dbReference type="ARBA" id="ARBA00022679"/>
    </source>
</evidence>
<accession>A0ABW1S4T3</accession>
<sequence>MKNPASETIEWAVSDELVPYDFAHDYMHQRVADIVDGRASELVWFLQHPPLYTAGTSANPADLLDPERFPVFDVGRGGQYTYHGPGQRVAYVMLDLRERGRDVRQFVQTLEQVVIDALAAFNVEAERRDGDRIGVWVDRTPANGELREDKIAALGIRLKKWVSFHGLSLNVEPDLSHFQGITPCGVSDPRFGVTSLVDLGRPVSMGDVDIALKDAFGDHFGILKRVEAPILPTD</sequence>
<feature type="binding site" evidence="5">
    <location>
        <begin position="166"/>
        <end position="168"/>
    </location>
    <ligand>
        <name>substrate</name>
    </ligand>
</feature>
<dbReference type="NCBIfam" id="TIGR00214">
    <property type="entry name" value="lipB"/>
    <property type="match status" value="1"/>
</dbReference>
<dbReference type="EC" id="2.3.1.181" evidence="5 6"/>
<dbReference type="Gene3D" id="3.30.930.10">
    <property type="entry name" value="Bira Bifunctional Protein, Domain 2"/>
    <property type="match status" value="1"/>
</dbReference>
<dbReference type="PROSITE" id="PS51733">
    <property type="entry name" value="BPL_LPL_CATALYTIC"/>
    <property type="match status" value="1"/>
</dbReference>
<name>A0ABW1S4T3_9PROT</name>
<dbReference type="RefSeq" id="WP_377374069.1">
    <property type="nucleotide sequence ID" value="NZ_JBHSSW010000001.1"/>
</dbReference>
<dbReference type="PANTHER" id="PTHR10993:SF7">
    <property type="entry name" value="LIPOYLTRANSFERASE 2, MITOCHONDRIAL-RELATED"/>
    <property type="match status" value="1"/>
</dbReference>
<evidence type="ECO:0000313" key="9">
    <source>
        <dbReference type="Proteomes" id="UP001596303"/>
    </source>
</evidence>
<comment type="caution">
    <text evidence="8">The sequence shown here is derived from an EMBL/GenBank/DDBJ whole genome shotgun (WGS) entry which is preliminary data.</text>
</comment>
<dbReference type="EMBL" id="JBHSSW010000001">
    <property type="protein sequence ID" value="MFC6196544.1"/>
    <property type="molecule type" value="Genomic_DNA"/>
</dbReference>
<feature type="active site" description="Acyl-thioester intermediate" evidence="5">
    <location>
        <position position="184"/>
    </location>
</feature>
<protein>
    <recommendedName>
        <fullName evidence="5 6">Octanoyltransferase</fullName>
        <ecNumber evidence="5 6">2.3.1.181</ecNumber>
    </recommendedName>
    <alternativeName>
        <fullName evidence="5">Lipoate-protein ligase B</fullName>
    </alternativeName>
    <alternativeName>
        <fullName evidence="5">Lipoyl/octanoyl transferase</fullName>
    </alternativeName>
    <alternativeName>
        <fullName evidence="5">Octanoyl-[acyl-carrier-protein]-protein N-octanoyltransferase</fullName>
    </alternativeName>
</protein>
<dbReference type="GO" id="GO:0033819">
    <property type="term" value="F:lipoyl(octanoyl) transferase activity"/>
    <property type="evidence" value="ECO:0007669"/>
    <property type="project" value="UniProtKB-EC"/>
</dbReference>
<comment type="function">
    <text evidence="4 5 6">Catalyzes the transfer of endogenously produced octanoic acid from octanoyl-acyl-carrier-protein onto the lipoyl domains of lipoate-dependent enzymes. Lipoyl-ACP can also act as a substrate although octanoyl-ACP is likely to be the physiological substrate.</text>
</comment>
<dbReference type="SUPFAM" id="SSF55681">
    <property type="entry name" value="Class II aaRS and biotin synthetases"/>
    <property type="match status" value="1"/>
</dbReference>
<evidence type="ECO:0000256" key="3">
    <source>
        <dbReference type="ARBA" id="ARBA00023315"/>
    </source>
</evidence>
<dbReference type="InterPro" id="IPR045864">
    <property type="entry name" value="aa-tRNA-synth_II/BPL/LPL"/>
</dbReference>
<comment type="pathway">
    <text evidence="1 5 6">Protein modification; protein lipoylation via endogenous pathway; protein N(6)-(lipoyl)lysine from octanoyl-[acyl-carrier-protein]: step 1/2.</text>
</comment>
<reference evidence="9" key="1">
    <citation type="journal article" date="2019" name="Int. J. Syst. Evol. Microbiol.">
        <title>The Global Catalogue of Microorganisms (GCM) 10K type strain sequencing project: providing services to taxonomists for standard genome sequencing and annotation.</title>
        <authorList>
            <consortium name="The Broad Institute Genomics Platform"/>
            <consortium name="The Broad Institute Genome Sequencing Center for Infectious Disease"/>
            <person name="Wu L."/>
            <person name="Ma J."/>
        </authorList>
    </citation>
    <scope>NUCLEOTIDE SEQUENCE [LARGE SCALE GENOMIC DNA]</scope>
    <source>
        <strain evidence="9">CGMCC-1.15741</strain>
    </source>
</reference>